<evidence type="ECO:0000313" key="3">
    <source>
        <dbReference type="Proteomes" id="UP001562065"/>
    </source>
</evidence>
<protein>
    <submittedName>
        <fullName evidence="2">YdiY family protein</fullName>
    </submittedName>
</protein>
<accession>A0ABV4AGX0</accession>
<dbReference type="EMBL" id="JBGCUO010000001">
    <property type="protein sequence ID" value="MEY1661954.1"/>
    <property type="molecule type" value="Genomic_DNA"/>
</dbReference>
<keyword evidence="1" id="KW-0732">Signal</keyword>
<dbReference type="Proteomes" id="UP001562065">
    <property type="component" value="Unassembled WGS sequence"/>
</dbReference>
<keyword evidence="3" id="KW-1185">Reference proteome</keyword>
<feature type="chain" id="PRO_5046908499" evidence="1">
    <location>
        <begin position="22"/>
        <end position="252"/>
    </location>
</feature>
<name>A0ABV4AGX0_9GAMM</name>
<dbReference type="RefSeq" id="WP_369455200.1">
    <property type="nucleotide sequence ID" value="NZ_JBGCUO010000001.1"/>
</dbReference>
<evidence type="ECO:0000313" key="2">
    <source>
        <dbReference type="EMBL" id="MEY1661954.1"/>
    </source>
</evidence>
<feature type="signal peptide" evidence="1">
    <location>
        <begin position="1"/>
        <end position="21"/>
    </location>
</feature>
<organism evidence="2 3">
    <name type="scientific">Isoalcanivorax beigongshangi</name>
    <dbReference type="NCBI Taxonomy" id="3238810"/>
    <lineage>
        <taxon>Bacteria</taxon>
        <taxon>Pseudomonadati</taxon>
        <taxon>Pseudomonadota</taxon>
        <taxon>Gammaproteobacteria</taxon>
        <taxon>Oceanospirillales</taxon>
        <taxon>Alcanivoracaceae</taxon>
        <taxon>Isoalcanivorax</taxon>
    </lineage>
</organism>
<proteinExistence type="predicted"/>
<evidence type="ECO:0000256" key="1">
    <source>
        <dbReference type="SAM" id="SignalP"/>
    </source>
</evidence>
<reference evidence="2 3" key="1">
    <citation type="submission" date="2024-07" db="EMBL/GenBank/DDBJ databases">
        <authorList>
            <person name="Ren Q."/>
        </authorList>
    </citation>
    <scope>NUCLEOTIDE SEQUENCE [LARGE SCALE GENOMIC DNA]</scope>
    <source>
        <strain evidence="2 3">REN37</strain>
    </source>
</reference>
<comment type="caution">
    <text evidence="2">The sequence shown here is derived from an EMBL/GenBank/DDBJ whole genome shotgun (WGS) entry which is preliminary data.</text>
</comment>
<sequence>MRKTLLAAAIMAAALPLSAQAQDAEYGAWSGSGELSYLMKRGNTRSETFSAKGNAERDGEDWRHIAKLEASNIAQRSDAGVDERTAERYFGSYKLDAKIDDANYIFNILSAEKDRYTGFNYEASYALGYGRRVIESDIQVLDIEAGPGYRFREYEQTPPGGDKTEGDAILRLAVRYSWAMTPTATFTEDLSSEIGEDATVTRATTAVTTKISDAWGLRVSHVLRHTTDPGFTKGVKAKKTDQEITVGVVYNF</sequence>
<dbReference type="InterPro" id="IPR007433">
    <property type="entry name" value="DUF481"/>
</dbReference>
<gene>
    <name evidence="2" type="ORF">AB5I84_07310</name>
</gene>
<dbReference type="Pfam" id="PF04338">
    <property type="entry name" value="DUF481"/>
    <property type="match status" value="1"/>
</dbReference>